<keyword evidence="3" id="KW-1185">Reference proteome</keyword>
<protein>
    <recommendedName>
        <fullName evidence="4">Phage holin family protein</fullName>
    </recommendedName>
</protein>
<feature type="transmembrane region" description="Helical" evidence="1">
    <location>
        <begin position="60"/>
        <end position="82"/>
    </location>
</feature>
<keyword evidence="1" id="KW-0812">Transmembrane</keyword>
<accession>A0A2S3W1V6</accession>
<keyword evidence="1" id="KW-1133">Transmembrane helix</keyword>
<keyword evidence="1" id="KW-0472">Membrane</keyword>
<proteinExistence type="predicted"/>
<dbReference type="EMBL" id="POTC01000016">
    <property type="protein sequence ID" value="POF62817.1"/>
    <property type="molecule type" value="Genomic_DNA"/>
</dbReference>
<evidence type="ECO:0008006" key="4">
    <source>
        <dbReference type="Google" id="ProtNLM"/>
    </source>
</evidence>
<name>A0A2S3W1V6_9PROT</name>
<evidence type="ECO:0000313" key="2">
    <source>
        <dbReference type="EMBL" id="POF62817.1"/>
    </source>
</evidence>
<gene>
    <name evidence="2" type="ORF">KMAL_15390</name>
</gene>
<organism evidence="2 3">
    <name type="scientific">Novacetimonas maltaceti</name>
    <dbReference type="NCBI Taxonomy" id="1203393"/>
    <lineage>
        <taxon>Bacteria</taxon>
        <taxon>Pseudomonadati</taxon>
        <taxon>Pseudomonadota</taxon>
        <taxon>Alphaproteobacteria</taxon>
        <taxon>Acetobacterales</taxon>
        <taxon>Acetobacteraceae</taxon>
        <taxon>Novacetimonas</taxon>
    </lineage>
</organism>
<reference evidence="2 3" key="1">
    <citation type="submission" date="2018-01" db="EMBL/GenBank/DDBJ databases">
        <title>Draft Genome Sequence of Komagataeibacter maltaceti LMG 1529, a Vinegar Producing Acetic Acid Bacterium Isolated from Malt Vinegar Brewery Acetifiers.</title>
        <authorList>
            <person name="Zhang Q."/>
            <person name="Hollensteiner J."/>
            <person name="Poehlein A."/>
            <person name="Daniel R."/>
        </authorList>
    </citation>
    <scope>NUCLEOTIDE SEQUENCE [LARGE SCALE GENOMIC DNA]</scope>
    <source>
        <strain evidence="2 3">LMG 1529</strain>
    </source>
</reference>
<evidence type="ECO:0000256" key="1">
    <source>
        <dbReference type="SAM" id="Phobius"/>
    </source>
</evidence>
<dbReference type="AlphaFoldDB" id="A0A2S3W1V6"/>
<comment type="caution">
    <text evidence="2">The sequence shown here is derived from an EMBL/GenBank/DDBJ whole genome shotgun (WGS) entry which is preliminary data.</text>
</comment>
<dbReference type="Proteomes" id="UP000237344">
    <property type="component" value="Unassembled WGS sequence"/>
</dbReference>
<dbReference type="OrthoDB" id="7274658at2"/>
<sequence length="146" mass="16038">MRIGEIGKTIIDGELTLRKLMAIRLGRQAAFLVVAAVFGGFATITGHALLWAFFYQTFGFSVLGASGAVFAVDIIAACMFAFMGRRSYMTPEEIRVRFAREHALNELRQTVALSAVVGTVAGPVTRHTGRAIWNLFRTMTGRRPRA</sequence>
<feature type="transmembrane region" description="Helical" evidence="1">
    <location>
        <begin position="29"/>
        <end position="54"/>
    </location>
</feature>
<evidence type="ECO:0000313" key="3">
    <source>
        <dbReference type="Proteomes" id="UP000237344"/>
    </source>
</evidence>
<dbReference type="RefSeq" id="WP_110095156.1">
    <property type="nucleotide sequence ID" value="NZ_NKUE01000017.1"/>
</dbReference>